<name>R7WD43_AEGTA</name>
<organism evidence="1">
    <name type="scientific">Aegilops tauschii</name>
    <name type="common">Tausch's goatgrass</name>
    <name type="synonym">Aegilops squarrosa</name>
    <dbReference type="NCBI Taxonomy" id="37682"/>
    <lineage>
        <taxon>Eukaryota</taxon>
        <taxon>Viridiplantae</taxon>
        <taxon>Streptophyta</taxon>
        <taxon>Embryophyta</taxon>
        <taxon>Tracheophyta</taxon>
        <taxon>Spermatophyta</taxon>
        <taxon>Magnoliopsida</taxon>
        <taxon>Liliopsida</taxon>
        <taxon>Poales</taxon>
        <taxon>Poaceae</taxon>
        <taxon>BOP clade</taxon>
        <taxon>Pooideae</taxon>
        <taxon>Triticodae</taxon>
        <taxon>Triticeae</taxon>
        <taxon>Triticinae</taxon>
        <taxon>Aegilops</taxon>
    </lineage>
</organism>
<dbReference type="EnsemblPlants" id="EMT16579">
    <property type="protein sequence ID" value="EMT16579"/>
    <property type="gene ID" value="F775_24789"/>
</dbReference>
<dbReference type="AlphaFoldDB" id="R7WD43"/>
<proteinExistence type="predicted"/>
<evidence type="ECO:0000313" key="1">
    <source>
        <dbReference type="EnsemblPlants" id="EMT16579"/>
    </source>
</evidence>
<protein>
    <submittedName>
        <fullName evidence="1">Delta-1-pyrroline-5-carboxylate synthetase</fullName>
    </submittedName>
</protein>
<reference evidence="1" key="1">
    <citation type="submission" date="2015-06" db="UniProtKB">
        <authorList>
            <consortium name="EnsemblPlants"/>
        </authorList>
    </citation>
    <scope>IDENTIFICATION</scope>
</reference>
<sequence length="322" mass="36345">MAAVRAAWSWSSGEERVAAAAESSAASGLSRLGSPVLFCWLDLRTGSLLREGFNMPLFERKHMEKRIFRVSQAHKLKVYSCALDSNDYSPLPQNYMSGTKGRPRYRIKLFDLRICFFITILLLTLLAKETKEFLEATCEALLLMPDFMIVFMVSEMYVLGHNATVSQNVVVHSIAGDLDYRIILMGRDVIHPVQRVISACDLGKDLGALCLLTMFVPRLGALCEQVKELNFQGYENPQFDLDGKARAVVGQSGLIAIYNTLFSQVHYTESKLKDYIDPDYDTLKVRLANSDLHANCHIMLGIDKRVTITTNWSELRRLAKIH</sequence>
<accession>R7WD43</accession>